<dbReference type="GeneID" id="27363968"/>
<keyword evidence="3" id="KW-1185">Reference proteome</keyword>
<proteinExistence type="predicted"/>
<protein>
    <submittedName>
        <fullName evidence="2">Uncharacterized protein</fullName>
    </submittedName>
</protein>
<evidence type="ECO:0000313" key="3">
    <source>
        <dbReference type="Proteomes" id="UP000053342"/>
    </source>
</evidence>
<dbReference type="VEuPathDB" id="FungiDB:PV06_11894"/>
<evidence type="ECO:0000313" key="2">
    <source>
        <dbReference type="EMBL" id="KIW35767.1"/>
    </source>
</evidence>
<dbReference type="EMBL" id="KN847434">
    <property type="protein sequence ID" value="KIW35767.1"/>
    <property type="molecule type" value="Genomic_DNA"/>
</dbReference>
<dbReference type="HOGENOM" id="CLU_1740543_0_0_1"/>
<organism evidence="2 3">
    <name type="scientific">Exophiala oligosperma</name>
    <dbReference type="NCBI Taxonomy" id="215243"/>
    <lineage>
        <taxon>Eukaryota</taxon>
        <taxon>Fungi</taxon>
        <taxon>Dikarya</taxon>
        <taxon>Ascomycota</taxon>
        <taxon>Pezizomycotina</taxon>
        <taxon>Eurotiomycetes</taxon>
        <taxon>Chaetothyriomycetidae</taxon>
        <taxon>Chaetothyriales</taxon>
        <taxon>Herpotrichiellaceae</taxon>
        <taxon>Exophiala</taxon>
    </lineage>
</organism>
<dbReference type="AlphaFoldDB" id="A0A0D2BE36"/>
<gene>
    <name evidence="2" type="ORF">PV06_11894</name>
</gene>
<accession>A0A0D2BE36</accession>
<dbReference type="Proteomes" id="UP000053342">
    <property type="component" value="Unassembled WGS sequence"/>
</dbReference>
<feature type="compositionally biased region" description="Basic and acidic residues" evidence="1">
    <location>
        <begin position="75"/>
        <end position="90"/>
    </location>
</feature>
<dbReference type="RefSeq" id="XP_016255983.1">
    <property type="nucleotide sequence ID" value="XM_016413640.1"/>
</dbReference>
<name>A0A0D2BE36_9EURO</name>
<evidence type="ECO:0000256" key="1">
    <source>
        <dbReference type="SAM" id="MobiDB-lite"/>
    </source>
</evidence>
<feature type="region of interest" description="Disordered" evidence="1">
    <location>
        <begin position="74"/>
        <end position="123"/>
    </location>
</feature>
<reference evidence="2 3" key="1">
    <citation type="submission" date="2015-01" db="EMBL/GenBank/DDBJ databases">
        <title>The Genome Sequence of Exophiala oligosperma CBS72588.</title>
        <authorList>
            <consortium name="The Broad Institute Genomics Platform"/>
            <person name="Cuomo C."/>
            <person name="de Hoog S."/>
            <person name="Gorbushina A."/>
            <person name="Stielow B."/>
            <person name="Teixiera M."/>
            <person name="Abouelleil A."/>
            <person name="Chapman S.B."/>
            <person name="Priest M."/>
            <person name="Young S.K."/>
            <person name="Wortman J."/>
            <person name="Nusbaum C."/>
            <person name="Birren B."/>
        </authorList>
    </citation>
    <scope>NUCLEOTIDE SEQUENCE [LARGE SCALE GENOMIC DNA]</scope>
    <source>
        <strain evidence="2 3">CBS 72588</strain>
    </source>
</reference>
<sequence>MTPDMPVTFTSRNPDPNLDGYPSFIERVVKWAQHGMVSISKGVFISFGSERSKSWPRLSSRGIVMDFAMQQDKTWQQERGKTTKIDEPKSRTCSIGSCVSPSQSPSLSRCGQKTSRSEGRGQYDSHLATAELFVLPKLGTRHGQKLSAMK</sequence>
<feature type="compositionally biased region" description="Low complexity" evidence="1">
    <location>
        <begin position="94"/>
        <end position="108"/>
    </location>
</feature>